<dbReference type="Pfam" id="PF00535">
    <property type="entry name" value="Glycos_transf_2"/>
    <property type="match status" value="1"/>
</dbReference>
<name>A0A941IR47_9ACTN</name>
<dbReference type="RefSeq" id="WP_212529428.1">
    <property type="nucleotide sequence ID" value="NZ_JAGSOG010000075.1"/>
</dbReference>
<dbReference type="GO" id="GO:0016758">
    <property type="term" value="F:hexosyltransferase activity"/>
    <property type="evidence" value="ECO:0007669"/>
    <property type="project" value="UniProtKB-ARBA"/>
</dbReference>
<evidence type="ECO:0000313" key="3">
    <source>
        <dbReference type="Proteomes" id="UP000675781"/>
    </source>
</evidence>
<dbReference type="SUPFAM" id="SSF53448">
    <property type="entry name" value="Nucleotide-diphospho-sugar transferases"/>
    <property type="match status" value="1"/>
</dbReference>
<dbReference type="Proteomes" id="UP000675781">
    <property type="component" value="Unassembled WGS sequence"/>
</dbReference>
<dbReference type="Gene3D" id="3.90.550.10">
    <property type="entry name" value="Spore Coat Polysaccharide Biosynthesis Protein SpsA, Chain A"/>
    <property type="match status" value="1"/>
</dbReference>
<dbReference type="PANTHER" id="PTHR22916:SF3">
    <property type="entry name" value="UDP-GLCNAC:BETAGAL BETA-1,3-N-ACETYLGLUCOSAMINYLTRANSFERASE-LIKE PROTEIN 1"/>
    <property type="match status" value="1"/>
</dbReference>
<dbReference type="PANTHER" id="PTHR22916">
    <property type="entry name" value="GLYCOSYLTRANSFERASE"/>
    <property type="match status" value="1"/>
</dbReference>
<dbReference type="EMBL" id="JAGSOG010000075">
    <property type="protein sequence ID" value="MBR7834912.1"/>
    <property type="molecule type" value="Genomic_DNA"/>
</dbReference>
<dbReference type="CDD" id="cd00761">
    <property type="entry name" value="Glyco_tranf_GTA_type"/>
    <property type="match status" value="1"/>
</dbReference>
<accession>A0A941IR47</accession>
<dbReference type="InterPro" id="IPR001173">
    <property type="entry name" value="Glyco_trans_2-like"/>
</dbReference>
<gene>
    <name evidence="2" type="ORF">KDL01_16685</name>
</gene>
<protein>
    <submittedName>
        <fullName evidence="2">Glycosyltransferase family 2 protein</fullName>
    </submittedName>
</protein>
<sequence length="325" mass="36250">MSQPVLSVVVPMFDVEPYIAPCLESLAGQRLEDFEVVIVDDGSTDASRKIAEQWVRRDPRLRVVEQPNAGLSAARNTGVRAARGRYLAFCDSDDIVPATAYAALVGSLEATGSDLASGDVRRFNSAGERPHPGYGDAFARDVRRTHIRRHPVLVRDRMVWNKVFRRSFWDANAYEFTLPAFEDAPVMMRAHLEASAVDVLSEIVYLWRIRESGVPSITQRKYEPATFEARMHMVLDTLEVISTYAEELVDTYADDMCRGDIRDALRALNSHDDASLSDALSLARSFVTSVPADIIDALPTTDREMLTQLIKGDMGRLRQLVKASS</sequence>
<reference evidence="2" key="1">
    <citation type="submission" date="2021-04" db="EMBL/GenBank/DDBJ databases">
        <title>Genome based classification of Actinospica acidithermotolerans sp. nov., an actinobacterium isolated from an Indonesian hot spring.</title>
        <authorList>
            <person name="Kusuma A.B."/>
            <person name="Putra K.E."/>
            <person name="Nafisah S."/>
            <person name="Loh J."/>
            <person name="Nouioui I."/>
            <person name="Goodfellow M."/>
        </authorList>
    </citation>
    <scope>NUCLEOTIDE SEQUENCE</scope>
    <source>
        <strain evidence="2">CSCA 57</strain>
    </source>
</reference>
<dbReference type="InterPro" id="IPR029044">
    <property type="entry name" value="Nucleotide-diphossugar_trans"/>
</dbReference>
<feature type="domain" description="Glycosyltransferase 2-like" evidence="1">
    <location>
        <begin position="7"/>
        <end position="167"/>
    </location>
</feature>
<evidence type="ECO:0000259" key="1">
    <source>
        <dbReference type="Pfam" id="PF00535"/>
    </source>
</evidence>
<dbReference type="AlphaFoldDB" id="A0A941IR47"/>
<keyword evidence="3" id="KW-1185">Reference proteome</keyword>
<organism evidence="2 3">
    <name type="scientific">Actinospica durhamensis</name>
    <dbReference type="NCBI Taxonomy" id="1508375"/>
    <lineage>
        <taxon>Bacteria</taxon>
        <taxon>Bacillati</taxon>
        <taxon>Actinomycetota</taxon>
        <taxon>Actinomycetes</taxon>
        <taxon>Catenulisporales</taxon>
        <taxon>Actinospicaceae</taxon>
        <taxon>Actinospica</taxon>
    </lineage>
</organism>
<comment type="caution">
    <text evidence="2">The sequence shown here is derived from an EMBL/GenBank/DDBJ whole genome shotgun (WGS) entry which is preliminary data.</text>
</comment>
<evidence type="ECO:0000313" key="2">
    <source>
        <dbReference type="EMBL" id="MBR7834912.1"/>
    </source>
</evidence>
<proteinExistence type="predicted"/>